<sequence>MLVFLLTSFKKTRGVFKVQVVLLLKNALIGLCGLVFSLCEGSFYLWLL</sequence>
<protein>
    <submittedName>
        <fullName evidence="2">Uncharacterized protein</fullName>
    </submittedName>
</protein>
<reference evidence="3" key="1">
    <citation type="submission" date="2017-06" db="EMBL/GenBank/DDBJ databases">
        <authorList>
            <person name="Varghese N."/>
            <person name="Submissions S."/>
        </authorList>
    </citation>
    <scope>NUCLEOTIDE SEQUENCE [LARGE SCALE GENOMIC DNA]</scope>
    <source>
        <strain evidence="3">NKM1</strain>
    </source>
</reference>
<dbReference type="AlphaFoldDB" id="A0A239GF29"/>
<evidence type="ECO:0000313" key="3">
    <source>
        <dbReference type="Proteomes" id="UP000198432"/>
    </source>
</evidence>
<dbReference type="Proteomes" id="UP000198432">
    <property type="component" value="Unassembled WGS sequence"/>
</dbReference>
<keyword evidence="1" id="KW-0812">Transmembrane</keyword>
<gene>
    <name evidence="2" type="ORF">SAMN06296052_11131</name>
</gene>
<organism evidence="2 3">
    <name type="scientific">Pontibacter ummariensis</name>
    <dbReference type="NCBI Taxonomy" id="1610492"/>
    <lineage>
        <taxon>Bacteria</taxon>
        <taxon>Pseudomonadati</taxon>
        <taxon>Bacteroidota</taxon>
        <taxon>Cytophagia</taxon>
        <taxon>Cytophagales</taxon>
        <taxon>Hymenobacteraceae</taxon>
        <taxon>Pontibacter</taxon>
    </lineage>
</organism>
<evidence type="ECO:0000256" key="1">
    <source>
        <dbReference type="SAM" id="Phobius"/>
    </source>
</evidence>
<keyword evidence="1" id="KW-0472">Membrane</keyword>
<keyword evidence="1" id="KW-1133">Transmembrane helix</keyword>
<keyword evidence="3" id="KW-1185">Reference proteome</keyword>
<accession>A0A239GF29</accession>
<feature type="transmembrane region" description="Helical" evidence="1">
    <location>
        <begin position="20"/>
        <end position="47"/>
    </location>
</feature>
<name>A0A239GF29_9BACT</name>
<dbReference type="EMBL" id="FZOQ01000011">
    <property type="protein sequence ID" value="SNS67750.1"/>
    <property type="molecule type" value="Genomic_DNA"/>
</dbReference>
<proteinExistence type="predicted"/>
<evidence type="ECO:0000313" key="2">
    <source>
        <dbReference type="EMBL" id="SNS67750.1"/>
    </source>
</evidence>